<dbReference type="AlphaFoldDB" id="A0A842IRX6"/>
<name>A0A842IRX6_9FLAO</name>
<dbReference type="RefSeq" id="WP_185788238.1">
    <property type="nucleotide sequence ID" value="NZ_JACLCP010000001.1"/>
</dbReference>
<gene>
    <name evidence="2" type="ORF">H7F21_05675</name>
</gene>
<sequence length="229" mass="26801">MKNYLFLLILLLVPQIVLSQQDDIKQDTIKKSIPKFNKVEFIDGKVLEGDFAIANIEGASGKDEIKIIWRGKGKKSREKYAISEIKKITLLPNEGLIGRYRQQKRMNKPTPFNAQSEADLIRYYKVIYSPEKNIARLVKIIYLGENVEFYRFNTTHSANKFQHHLIYITKANSNIIEYKYPESNVKSNLKRLNEYFKGCNEFIKESTSKNIHKEKNMAYFYKLANKCSL</sequence>
<accession>A0A842IRX6</accession>
<feature type="signal peptide" evidence="1">
    <location>
        <begin position="1"/>
        <end position="19"/>
    </location>
</feature>
<keyword evidence="1" id="KW-0732">Signal</keyword>
<organism evidence="2 3">
    <name type="scientific">Winogradskyella flava</name>
    <dbReference type="NCBI Taxonomy" id="1884876"/>
    <lineage>
        <taxon>Bacteria</taxon>
        <taxon>Pseudomonadati</taxon>
        <taxon>Bacteroidota</taxon>
        <taxon>Flavobacteriia</taxon>
        <taxon>Flavobacteriales</taxon>
        <taxon>Flavobacteriaceae</taxon>
        <taxon>Winogradskyella</taxon>
    </lineage>
</organism>
<protein>
    <recommendedName>
        <fullName evidence="4">DUF4468 domain-containing protein</fullName>
    </recommendedName>
</protein>
<dbReference type="Proteomes" id="UP000533900">
    <property type="component" value="Unassembled WGS sequence"/>
</dbReference>
<proteinExistence type="predicted"/>
<evidence type="ECO:0008006" key="4">
    <source>
        <dbReference type="Google" id="ProtNLM"/>
    </source>
</evidence>
<reference evidence="2" key="1">
    <citation type="submission" date="2020-08" db="EMBL/GenBank/DDBJ databases">
        <title>Winogradskyella ouciana sp. nov., isolated from the hadal seawater of the Mariana Trench.</title>
        <authorList>
            <person name="He X."/>
        </authorList>
    </citation>
    <scope>NUCLEOTIDE SEQUENCE [LARGE SCALE GENOMIC DNA]</scope>
    <source>
        <strain evidence="2">KCTC 52348</strain>
    </source>
</reference>
<keyword evidence="3" id="KW-1185">Reference proteome</keyword>
<evidence type="ECO:0000313" key="2">
    <source>
        <dbReference type="EMBL" id="MBC2844576.1"/>
    </source>
</evidence>
<evidence type="ECO:0000256" key="1">
    <source>
        <dbReference type="SAM" id="SignalP"/>
    </source>
</evidence>
<comment type="caution">
    <text evidence="2">The sequence shown here is derived from an EMBL/GenBank/DDBJ whole genome shotgun (WGS) entry which is preliminary data.</text>
</comment>
<feature type="chain" id="PRO_5032502734" description="DUF4468 domain-containing protein" evidence="1">
    <location>
        <begin position="20"/>
        <end position="229"/>
    </location>
</feature>
<dbReference type="EMBL" id="JACLCP010000001">
    <property type="protein sequence ID" value="MBC2844576.1"/>
    <property type="molecule type" value="Genomic_DNA"/>
</dbReference>
<evidence type="ECO:0000313" key="3">
    <source>
        <dbReference type="Proteomes" id="UP000533900"/>
    </source>
</evidence>